<dbReference type="InterPro" id="IPR006574">
    <property type="entry name" value="PRY"/>
</dbReference>
<dbReference type="PRINTS" id="PR01407">
    <property type="entry name" value="BUTYPHLNCDUF"/>
</dbReference>
<dbReference type="FunFam" id="2.60.120.920:FF:000004">
    <property type="entry name" value="Butyrophilin subfamily 1 member A1"/>
    <property type="match status" value="1"/>
</dbReference>
<dbReference type="RefSeq" id="XP_034053517.1">
    <property type="nucleotide sequence ID" value="XM_034197626.1"/>
</dbReference>
<dbReference type="SMART" id="SM00449">
    <property type="entry name" value="SPRY"/>
    <property type="match status" value="1"/>
</dbReference>
<protein>
    <submittedName>
        <fullName evidence="4">Uncharacterized protein LOC117533726</fullName>
    </submittedName>
</protein>
<dbReference type="PROSITE" id="PS50188">
    <property type="entry name" value="B302_SPRY"/>
    <property type="match status" value="1"/>
</dbReference>
<dbReference type="SMART" id="SM00589">
    <property type="entry name" value="PRY"/>
    <property type="match status" value="1"/>
</dbReference>
<dbReference type="InterPro" id="IPR043136">
    <property type="entry name" value="B30.2/SPRY_sf"/>
</dbReference>
<dbReference type="InterPro" id="IPR003877">
    <property type="entry name" value="SPRY_dom"/>
</dbReference>
<dbReference type="KEGG" id="gacu:117533726"/>
<dbReference type="Pfam" id="PF25600">
    <property type="entry name" value="TRIM_CC"/>
    <property type="match status" value="1"/>
</dbReference>
<evidence type="ECO:0000259" key="2">
    <source>
        <dbReference type="PROSITE" id="PS50188"/>
    </source>
</evidence>
<dbReference type="InterPro" id="IPR050143">
    <property type="entry name" value="TRIM/RBCC"/>
</dbReference>
<sequence length="791" mass="88151">MPNTAGKSMQVCYCGWAKVTTYQGLRTHQGKMGCTPRGMNIPESEQFRFTRCTFANIGPSIQIEEPLKDIFSPYLEIDHQQFTWRNAMEETLQNDSGPNNGVTPVWEIPQTSDENLLITTYQGLRTHQGMMGCTQSGYSIPQNDQLRLTSSLHSAANVGPLTFKPLKDIFGPSQTFESKQITWGSPLEESPQQDGGPNNSIASARGKNVPVASNFTTLTAAPAAEATLNDTNQLFVTAQQNSQQTATNSDKTHQGHNFSIGAQPSMYPVSQMVDTPTTPAAAGITVNDTNKSFVTTQQNFQQTATNSGVNRQAFTFSSGAQPSLLLMPQMFGTPAIPAAAEVPVMKTQQSAFNLSSGAQPSLMPMSQIFGSPTFPTFKDVTVTHTNKSMFETPPHLSTTHQNTNNVRRALDFSTGAQQVEQYWELPTTTAQETAFQLKEREREAQKLQKMRQDMIRADLQQKIQTREQKISEVTSSVKACKGGLDAEWLEINSVFSEVMKVVEDSRKKALQPLEERRKRVSREGLHLVKKLQNEIDKIRKTIDELDKNADLQGLPKTGLDESRDWKHLTVDTSFSFGSLRATTSSMMEQIHQELEKLSSVELKRIPTFAVDVKLDPTTAHQCLVLSPDGKTVRDGGNNQKVPDAPQRFDMFGSILGLNRLTSGKSYWEVEVTNKSGWDLGVARRNANRKGKLSVNSESGYWVVVHYEDKKYAALTVPPVSLPLKEKPEKVGVFVDYEERLVSFYDVMAQSHIYTFTECMFSDLILPYFSPHPKQNEKNSHPLIISPVKKQL</sequence>
<dbReference type="InterPro" id="IPR001870">
    <property type="entry name" value="B30.2/SPRY"/>
</dbReference>
<keyword evidence="3" id="KW-1185">Reference proteome</keyword>
<dbReference type="InterPro" id="IPR058030">
    <property type="entry name" value="TRIM8/14/16/25/29/45/65_CC"/>
</dbReference>
<accession>A0A6P8T288</accession>
<name>A0A6P8T288_GYMAC</name>
<dbReference type="Pfam" id="PF13765">
    <property type="entry name" value="PRY"/>
    <property type="match status" value="1"/>
</dbReference>
<dbReference type="Proteomes" id="UP000515161">
    <property type="component" value="Unplaced"/>
</dbReference>
<evidence type="ECO:0000313" key="4">
    <source>
        <dbReference type="RefSeq" id="XP_034053517.1"/>
    </source>
</evidence>
<dbReference type="CDD" id="cd13733">
    <property type="entry name" value="SPRY_PRY_C-I_1"/>
    <property type="match status" value="1"/>
</dbReference>
<dbReference type="InterPro" id="IPR003879">
    <property type="entry name" value="Butyrophylin_SPRY"/>
</dbReference>
<dbReference type="Gene3D" id="2.60.120.920">
    <property type="match status" value="1"/>
</dbReference>
<evidence type="ECO:0000313" key="3">
    <source>
        <dbReference type="Proteomes" id="UP000515161"/>
    </source>
</evidence>
<organism evidence="3 4">
    <name type="scientific">Gymnodraco acuticeps</name>
    <name type="common">Antarctic dragonfish</name>
    <dbReference type="NCBI Taxonomy" id="8218"/>
    <lineage>
        <taxon>Eukaryota</taxon>
        <taxon>Metazoa</taxon>
        <taxon>Chordata</taxon>
        <taxon>Craniata</taxon>
        <taxon>Vertebrata</taxon>
        <taxon>Euteleostomi</taxon>
        <taxon>Actinopterygii</taxon>
        <taxon>Neopterygii</taxon>
        <taxon>Teleostei</taxon>
        <taxon>Neoteleostei</taxon>
        <taxon>Acanthomorphata</taxon>
        <taxon>Eupercaria</taxon>
        <taxon>Perciformes</taxon>
        <taxon>Notothenioidei</taxon>
        <taxon>Bathydraconidae</taxon>
        <taxon>Gymnodraco</taxon>
    </lineage>
</organism>
<dbReference type="InterPro" id="IPR013320">
    <property type="entry name" value="ConA-like_dom_sf"/>
</dbReference>
<proteinExistence type="predicted"/>
<dbReference type="Pfam" id="PF00622">
    <property type="entry name" value="SPRY"/>
    <property type="match status" value="1"/>
</dbReference>
<feature type="compositionally biased region" description="Polar residues" evidence="1">
    <location>
        <begin position="190"/>
        <end position="202"/>
    </location>
</feature>
<evidence type="ECO:0000256" key="1">
    <source>
        <dbReference type="SAM" id="MobiDB-lite"/>
    </source>
</evidence>
<feature type="region of interest" description="Disordered" evidence="1">
    <location>
        <begin position="183"/>
        <end position="205"/>
    </location>
</feature>
<dbReference type="GeneID" id="117533726"/>
<dbReference type="OrthoDB" id="6105938at2759"/>
<dbReference type="AlphaFoldDB" id="A0A6P8T288"/>
<reference evidence="4" key="1">
    <citation type="submission" date="2025-08" db="UniProtKB">
        <authorList>
            <consortium name="RefSeq"/>
        </authorList>
    </citation>
    <scope>IDENTIFICATION</scope>
</reference>
<dbReference type="PANTHER" id="PTHR24103">
    <property type="entry name" value="E3 UBIQUITIN-PROTEIN LIGASE TRIM"/>
    <property type="match status" value="1"/>
</dbReference>
<dbReference type="InParanoid" id="A0A6P8T288"/>
<dbReference type="SUPFAM" id="SSF49899">
    <property type="entry name" value="Concanavalin A-like lectins/glucanases"/>
    <property type="match status" value="1"/>
</dbReference>
<gene>
    <name evidence="4" type="primary">LOC117533726</name>
</gene>
<feature type="domain" description="B30.2/SPRY" evidence="2">
    <location>
        <begin position="592"/>
        <end position="787"/>
    </location>
</feature>